<proteinExistence type="inferred from homology"/>
<reference evidence="5" key="1">
    <citation type="submission" date="2020-11" db="EMBL/GenBank/DDBJ databases">
        <authorList>
            <consortium name="DOE Joint Genome Institute"/>
            <person name="Ahrendt S."/>
            <person name="Riley R."/>
            <person name="Andreopoulos W."/>
            <person name="Labutti K."/>
            <person name="Pangilinan J."/>
            <person name="Ruiz-Duenas F.J."/>
            <person name="Barrasa J.M."/>
            <person name="Sanchez-Garcia M."/>
            <person name="Camarero S."/>
            <person name="Miyauchi S."/>
            <person name="Serrano A."/>
            <person name="Linde D."/>
            <person name="Babiker R."/>
            <person name="Drula E."/>
            <person name="Ayuso-Fernandez I."/>
            <person name="Pacheco R."/>
            <person name="Padilla G."/>
            <person name="Ferreira P."/>
            <person name="Barriuso J."/>
            <person name="Kellner H."/>
            <person name="Castanera R."/>
            <person name="Alfaro M."/>
            <person name="Ramirez L."/>
            <person name="Pisabarro A.G."/>
            <person name="Kuo A."/>
            <person name="Tritt A."/>
            <person name="Lipzen A."/>
            <person name="He G."/>
            <person name="Yan M."/>
            <person name="Ng V."/>
            <person name="Cullen D."/>
            <person name="Martin F."/>
            <person name="Rosso M.-N."/>
            <person name="Henrissat B."/>
            <person name="Hibbett D."/>
            <person name="Martinez A.T."/>
            <person name="Grigoriev I.V."/>
        </authorList>
    </citation>
    <scope>NUCLEOTIDE SEQUENCE</scope>
    <source>
        <strain evidence="5">CBS 247.69</strain>
    </source>
</reference>
<gene>
    <name evidence="5" type="ORF">BDZ94DRAFT_456593</name>
</gene>
<feature type="region of interest" description="Disordered" evidence="3">
    <location>
        <begin position="139"/>
        <end position="173"/>
    </location>
</feature>
<protein>
    <recommendedName>
        <fullName evidence="4">TEA domain-containing protein</fullName>
    </recommendedName>
</protein>
<dbReference type="EMBL" id="MU150252">
    <property type="protein sequence ID" value="KAF9464665.1"/>
    <property type="molecule type" value="Genomic_DNA"/>
</dbReference>
<feature type="region of interest" description="Disordered" evidence="3">
    <location>
        <begin position="423"/>
        <end position="448"/>
    </location>
</feature>
<sequence length="489" mass="53624">MSFSPNTETANKSDPGSSKSLTPQRKHRKLLKDGSGTEVWPESIEKIFVQGLREYWDSPWATYSQSRGRSRWRNQFLVDYLQKMGINRTKKQVASHIQVLRNMWKGEPEFYLVAGGEELYENGTPVPVKAEDRCDTSNLIPFDFDGDEGSSSASTSPNFSPLDSNANFSTSPQLPTGLYELDVTSVIPRPESPSPSLRSRDMTVPPNTHPSPQFPFSQPLPLQQHTRKRSPPLKVEYPSEAYASSPNATSTDPNNVSYNKATAICLMADGMTPFTIKLDALIPLQEFPSTALALKIKIGITPVDDIRSPSTLHGFIGSICLAQVWASTGKCVTRVYADNLCISEEIGSLDITNVEVGTAVALLPESTLSRCRWLDAVASTTITQEIVVDGDALIYVIYELDRRTGGALPSAELVGYQKYKTANKAATSGPRPQPTTSTPRSHPPSSTLSPFYTASQTTLYSRRPAQPSISCALTPVNNMRHLVSTPISF</sequence>
<feature type="compositionally biased region" description="Polar residues" evidence="3">
    <location>
        <begin position="1"/>
        <end position="23"/>
    </location>
</feature>
<feature type="compositionally biased region" description="Low complexity" evidence="3">
    <location>
        <begin position="150"/>
        <end position="160"/>
    </location>
</feature>
<dbReference type="InterPro" id="IPR038096">
    <property type="entry name" value="TEA/ATTS_sf"/>
</dbReference>
<dbReference type="Pfam" id="PF01285">
    <property type="entry name" value="TEA"/>
    <property type="match status" value="1"/>
</dbReference>
<evidence type="ECO:0000313" key="5">
    <source>
        <dbReference type="EMBL" id="KAF9464665.1"/>
    </source>
</evidence>
<keyword evidence="6" id="KW-1185">Reference proteome</keyword>
<dbReference type="AlphaFoldDB" id="A0A9P6CJT8"/>
<organism evidence="5 6">
    <name type="scientific">Collybia nuda</name>
    <dbReference type="NCBI Taxonomy" id="64659"/>
    <lineage>
        <taxon>Eukaryota</taxon>
        <taxon>Fungi</taxon>
        <taxon>Dikarya</taxon>
        <taxon>Basidiomycota</taxon>
        <taxon>Agaricomycotina</taxon>
        <taxon>Agaricomycetes</taxon>
        <taxon>Agaricomycetidae</taxon>
        <taxon>Agaricales</taxon>
        <taxon>Tricholomatineae</taxon>
        <taxon>Clitocybaceae</taxon>
        <taxon>Collybia</taxon>
    </lineage>
</organism>
<dbReference type="InterPro" id="IPR000818">
    <property type="entry name" value="TEA/ATTS_dom"/>
</dbReference>
<evidence type="ECO:0000256" key="3">
    <source>
        <dbReference type="SAM" id="MobiDB-lite"/>
    </source>
</evidence>
<accession>A0A9P6CJT8</accession>
<dbReference type="Gene3D" id="6.10.20.40">
    <property type="entry name" value="TEA/ATTS domain"/>
    <property type="match status" value="1"/>
</dbReference>
<feature type="domain" description="TEA" evidence="4">
    <location>
        <begin position="33"/>
        <end position="107"/>
    </location>
</feature>
<evidence type="ECO:0000256" key="1">
    <source>
        <dbReference type="ARBA" id="ARBA00008421"/>
    </source>
</evidence>
<evidence type="ECO:0000313" key="6">
    <source>
        <dbReference type="Proteomes" id="UP000807353"/>
    </source>
</evidence>
<name>A0A9P6CJT8_9AGAR</name>
<feature type="region of interest" description="Disordered" evidence="3">
    <location>
        <begin position="1"/>
        <end position="34"/>
    </location>
</feature>
<feature type="region of interest" description="Disordered" evidence="3">
    <location>
        <begin position="185"/>
        <end position="231"/>
    </location>
</feature>
<comment type="caution">
    <text evidence="5">The sequence shown here is derived from an EMBL/GenBank/DDBJ whole genome shotgun (WGS) entry which is preliminary data.</text>
</comment>
<dbReference type="Proteomes" id="UP000807353">
    <property type="component" value="Unassembled WGS sequence"/>
</dbReference>
<dbReference type="PROSITE" id="PS51088">
    <property type="entry name" value="TEA_2"/>
    <property type="match status" value="1"/>
</dbReference>
<dbReference type="SMART" id="SM00426">
    <property type="entry name" value="TEA"/>
    <property type="match status" value="1"/>
</dbReference>
<dbReference type="GO" id="GO:0003700">
    <property type="term" value="F:DNA-binding transcription factor activity"/>
    <property type="evidence" value="ECO:0007669"/>
    <property type="project" value="InterPro"/>
</dbReference>
<evidence type="ECO:0000256" key="2">
    <source>
        <dbReference type="PROSITE-ProRule" id="PRU00505"/>
    </source>
</evidence>
<feature type="compositionally biased region" description="Low complexity" evidence="3">
    <location>
        <begin position="214"/>
        <end position="224"/>
    </location>
</feature>
<dbReference type="OrthoDB" id="10006572at2759"/>
<feature type="compositionally biased region" description="Polar residues" evidence="3">
    <location>
        <begin position="161"/>
        <end position="173"/>
    </location>
</feature>
<evidence type="ECO:0000259" key="4">
    <source>
        <dbReference type="PROSITE" id="PS51088"/>
    </source>
</evidence>
<feature type="DNA-binding region" description="TEA" evidence="2">
    <location>
        <begin position="33"/>
        <end position="107"/>
    </location>
</feature>
<comment type="similarity">
    <text evidence="1">Belongs to the TEC1 family.</text>
</comment>
<feature type="compositionally biased region" description="Low complexity" evidence="3">
    <location>
        <begin position="427"/>
        <end position="448"/>
    </location>
</feature>